<evidence type="ECO:0000256" key="6">
    <source>
        <dbReference type="ARBA" id="ARBA00022989"/>
    </source>
</evidence>
<dbReference type="OrthoDB" id="28208at2759"/>
<organism evidence="11 12">
    <name type="scientific">Naematelia encephala</name>
    <dbReference type="NCBI Taxonomy" id="71784"/>
    <lineage>
        <taxon>Eukaryota</taxon>
        <taxon>Fungi</taxon>
        <taxon>Dikarya</taxon>
        <taxon>Basidiomycota</taxon>
        <taxon>Agaricomycotina</taxon>
        <taxon>Tremellomycetes</taxon>
        <taxon>Tremellales</taxon>
        <taxon>Naemateliaceae</taxon>
        <taxon>Naematelia</taxon>
    </lineage>
</organism>
<dbReference type="STRING" id="71784.A0A1Y2B0Y4"/>
<dbReference type="GO" id="GO:0015179">
    <property type="term" value="F:L-amino acid transmembrane transporter activity"/>
    <property type="evidence" value="ECO:0007669"/>
    <property type="project" value="TreeGrafter"/>
</dbReference>
<dbReference type="PANTHER" id="PTHR22950:SF458">
    <property type="entry name" value="SODIUM-COUPLED NEUTRAL AMINO ACID TRANSPORTER 11-RELATED"/>
    <property type="match status" value="1"/>
</dbReference>
<keyword evidence="4 9" id="KW-0812">Transmembrane</keyword>
<evidence type="ECO:0000256" key="2">
    <source>
        <dbReference type="ARBA" id="ARBA00008066"/>
    </source>
</evidence>
<evidence type="ECO:0000256" key="7">
    <source>
        <dbReference type="ARBA" id="ARBA00023136"/>
    </source>
</evidence>
<feature type="region of interest" description="Disordered" evidence="8">
    <location>
        <begin position="1"/>
        <end position="93"/>
    </location>
</feature>
<keyword evidence="7 9" id="KW-0472">Membrane</keyword>
<dbReference type="EMBL" id="MCFC01000031">
    <property type="protein sequence ID" value="ORY28481.1"/>
    <property type="molecule type" value="Genomic_DNA"/>
</dbReference>
<dbReference type="GO" id="GO:0005783">
    <property type="term" value="C:endoplasmic reticulum"/>
    <property type="evidence" value="ECO:0007669"/>
    <property type="project" value="TreeGrafter"/>
</dbReference>
<dbReference type="Pfam" id="PF01490">
    <property type="entry name" value="Aa_trans"/>
    <property type="match status" value="1"/>
</dbReference>
<comment type="similarity">
    <text evidence="2">Belongs to the amino acid/polyamine transporter 2 family.</text>
</comment>
<keyword evidence="12" id="KW-1185">Reference proteome</keyword>
<feature type="transmembrane region" description="Helical" evidence="9">
    <location>
        <begin position="519"/>
        <end position="542"/>
    </location>
</feature>
<sequence>MTGSEDDLNAPLLSGPSLSSSIPLSSSAIAGPSSRPTSRQASKPPSRIGSRRNSFTKSHESLHSRSDDIERQIGSGRSSRNSGSRKDDDDQLERERHVLFKIPMDEDGLDDPLNTVPLLSRERRQSMTDEEVEELVLAEGPNTAVRGTLLEGIANMANSIIGAGIVGLPYAVSQAGFVMGVFLLIVLAGVTDWTIRLVVVNAKLSGRDSYVDVMHHCFGPLGSASVSFFQFAFAFGGMCAFNVIIGDTIPHVISYIFPFLASHAVLRLLVDRRVVIILCTIAVSFPLSLHRDIVKLSKSSGFALVSMMIIVTSVVLRGVAVDPSLRGSPLEALSLIRPGVFEAIGVISFAFVCHHNTMFIYQSIETPTLDRFNAVTHASTGMSLLCCLLMAVTGFLVFTDKTQGNILNNFPPDDLVINIARFCFGANMSTTIPLENYVCREVIEDYFFKDRPFSHRRHVAVTALVVFSTMSISLLTCDLGVVLEIAGGLSATALAFIFPAIAFYALTRGPWYSRQKLPAVICATFGTVVLVLSCGLTVMHAWTRDGEGKVCT</sequence>
<feature type="compositionally biased region" description="Low complexity" evidence="8">
    <location>
        <begin position="11"/>
        <end position="34"/>
    </location>
</feature>
<dbReference type="GO" id="GO:0016020">
    <property type="term" value="C:membrane"/>
    <property type="evidence" value="ECO:0007669"/>
    <property type="project" value="UniProtKB-SubCell"/>
</dbReference>
<proteinExistence type="inferred from homology"/>
<dbReference type="AlphaFoldDB" id="A0A1Y2B0Y4"/>
<feature type="transmembrane region" description="Helical" evidence="9">
    <location>
        <begin position="340"/>
        <end position="361"/>
    </location>
</feature>
<protein>
    <submittedName>
        <fullName evidence="11">Transmembrane amino acid transporter protein-domain-containing protein</fullName>
    </submittedName>
</protein>
<feature type="compositionally biased region" description="Basic and acidic residues" evidence="8">
    <location>
        <begin position="57"/>
        <end position="71"/>
    </location>
</feature>
<feature type="domain" description="Amino acid transporter transmembrane" evidence="10">
    <location>
        <begin position="147"/>
        <end position="534"/>
    </location>
</feature>
<evidence type="ECO:0000256" key="5">
    <source>
        <dbReference type="ARBA" id="ARBA00022970"/>
    </source>
</evidence>
<keyword evidence="6 9" id="KW-1133">Transmembrane helix</keyword>
<evidence type="ECO:0000259" key="10">
    <source>
        <dbReference type="Pfam" id="PF01490"/>
    </source>
</evidence>
<name>A0A1Y2B0Y4_9TREE</name>
<dbReference type="InterPro" id="IPR013057">
    <property type="entry name" value="AA_transpt_TM"/>
</dbReference>
<dbReference type="InParanoid" id="A0A1Y2B0Y4"/>
<dbReference type="PANTHER" id="PTHR22950">
    <property type="entry name" value="AMINO ACID TRANSPORTER"/>
    <property type="match status" value="1"/>
</dbReference>
<feature type="transmembrane region" description="Helical" evidence="9">
    <location>
        <begin position="221"/>
        <end position="246"/>
    </location>
</feature>
<keyword evidence="3" id="KW-0813">Transport</keyword>
<evidence type="ECO:0000256" key="4">
    <source>
        <dbReference type="ARBA" id="ARBA00022692"/>
    </source>
</evidence>
<feature type="transmembrane region" description="Helical" evidence="9">
    <location>
        <begin position="381"/>
        <end position="398"/>
    </location>
</feature>
<gene>
    <name evidence="11" type="ORF">BCR39DRAFT_534854</name>
</gene>
<feature type="compositionally biased region" description="Basic and acidic residues" evidence="8">
    <location>
        <begin position="84"/>
        <end position="93"/>
    </location>
</feature>
<evidence type="ECO:0000313" key="12">
    <source>
        <dbReference type="Proteomes" id="UP000193986"/>
    </source>
</evidence>
<comment type="subcellular location">
    <subcellularLocation>
        <location evidence="1">Membrane</location>
        <topology evidence="1">Multi-pass membrane protein</topology>
    </subcellularLocation>
</comment>
<feature type="transmembrane region" description="Helical" evidence="9">
    <location>
        <begin position="459"/>
        <end position="483"/>
    </location>
</feature>
<feature type="transmembrane region" description="Helical" evidence="9">
    <location>
        <begin position="252"/>
        <end position="269"/>
    </location>
</feature>
<evidence type="ECO:0000313" key="11">
    <source>
        <dbReference type="EMBL" id="ORY28481.1"/>
    </source>
</evidence>
<feature type="transmembrane region" description="Helical" evidence="9">
    <location>
        <begin position="489"/>
        <end position="507"/>
    </location>
</feature>
<dbReference type="Proteomes" id="UP000193986">
    <property type="component" value="Unassembled WGS sequence"/>
</dbReference>
<reference evidence="11 12" key="1">
    <citation type="submission" date="2016-07" db="EMBL/GenBank/DDBJ databases">
        <title>Pervasive Adenine N6-methylation of Active Genes in Fungi.</title>
        <authorList>
            <consortium name="DOE Joint Genome Institute"/>
            <person name="Mondo S.J."/>
            <person name="Dannebaum R.O."/>
            <person name="Kuo R.C."/>
            <person name="Labutti K."/>
            <person name="Haridas S."/>
            <person name="Kuo A."/>
            <person name="Salamov A."/>
            <person name="Ahrendt S.R."/>
            <person name="Lipzen A."/>
            <person name="Sullivan W."/>
            <person name="Andreopoulos W.B."/>
            <person name="Clum A."/>
            <person name="Lindquist E."/>
            <person name="Daum C."/>
            <person name="Ramamoorthy G.K."/>
            <person name="Gryganskyi A."/>
            <person name="Culley D."/>
            <person name="Magnuson J.K."/>
            <person name="James T.Y."/>
            <person name="O'Malley M.A."/>
            <person name="Stajich J.E."/>
            <person name="Spatafora J.W."/>
            <person name="Visel A."/>
            <person name="Grigoriev I.V."/>
        </authorList>
    </citation>
    <scope>NUCLEOTIDE SEQUENCE [LARGE SCALE GENOMIC DNA]</scope>
    <source>
        <strain evidence="11 12">68-887.2</strain>
    </source>
</reference>
<comment type="caution">
    <text evidence="11">The sequence shown here is derived from an EMBL/GenBank/DDBJ whole genome shotgun (WGS) entry which is preliminary data.</text>
</comment>
<evidence type="ECO:0000256" key="8">
    <source>
        <dbReference type="SAM" id="MobiDB-lite"/>
    </source>
</evidence>
<feature type="transmembrane region" description="Helical" evidence="9">
    <location>
        <begin position="302"/>
        <end position="320"/>
    </location>
</feature>
<evidence type="ECO:0000256" key="1">
    <source>
        <dbReference type="ARBA" id="ARBA00004141"/>
    </source>
</evidence>
<accession>A0A1Y2B0Y4</accession>
<keyword evidence="5" id="KW-0029">Amino-acid transport</keyword>
<feature type="transmembrane region" description="Helical" evidence="9">
    <location>
        <begin position="177"/>
        <end position="200"/>
    </location>
</feature>
<evidence type="ECO:0000256" key="9">
    <source>
        <dbReference type="SAM" id="Phobius"/>
    </source>
</evidence>
<evidence type="ECO:0000256" key="3">
    <source>
        <dbReference type="ARBA" id="ARBA00022448"/>
    </source>
</evidence>